<dbReference type="AlphaFoldDB" id="A0A436ZR78"/>
<dbReference type="GeneID" id="93591594"/>
<dbReference type="Proteomes" id="UP000283090">
    <property type="component" value="Unassembled WGS sequence"/>
</dbReference>
<reference evidence="2 3" key="1">
    <citation type="submission" date="2019-01" db="EMBL/GenBank/DDBJ databases">
        <title>Intercellular communication is required for trap formation in the nematode-trapping fungus Duddingtonia flagrans.</title>
        <authorList>
            <person name="Youssar L."/>
            <person name="Wernet V."/>
            <person name="Hensel N."/>
            <person name="Hildebrandt H.-G."/>
            <person name="Fischer R."/>
        </authorList>
    </citation>
    <scope>NUCLEOTIDE SEQUENCE [LARGE SCALE GENOMIC DNA]</scope>
    <source>
        <strain evidence="2 3">CBS H-5679</strain>
    </source>
</reference>
<name>A0A436ZR78_ARTFL</name>
<feature type="compositionally biased region" description="Polar residues" evidence="1">
    <location>
        <begin position="34"/>
        <end position="47"/>
    </location>
</feature>
<gene>
    <name evidence="2" type="ORF">DFL_009283</name>
</gene>
<dbReference type="VEuPathDB" id="FungiDB:DFL_009283"/>
<protein>
    <submittedName>
        <fullName evidence="2">Uncharacterized protein</fullName>
    </submittedName>
</protein>
<evidence type="ECO:0000256" key="1">
    <source>
        <dbReference type="SAM" id="MobiDB-lite"/>
    </source>
</evidence>
<keyword evidence="3" id="KW-1185">Reference proteome</keyword>
<evidence type="ECO:0000313" key="2">
    <source>
        <dbReference type="EMBL" id="RVD81419.1"/>
    </source>
</evidence>
<organism evidence="2 3">
    <name type="scientific">Arthrobotrys flagrans</name>
    <name type="common">Nematode-trapping fungus</name>
    <name type="synonym">Trichothecium flagrans</name>
    <dbReference type="NCBI Taxonomy" id="97331"/>
    <lineage>
        <taxon>Eukaryota</taxon>
        <taxon>Fungi</taxon>
        <taxon>Dikarya</taxon>
        <taxon>Ascomycota</taxon>
        <taxon>Pezizomycotina</taxon>
        <taxon>Orbiliomycetes</taxon>
        <taxon>Orbiliales</taxon>
        <taxon>Orbiliaceae</taxon>
        <taxon>Arthrobotrys</taxon>
    </lineage>
</organism>
<proteinExistence type="predicted"/>
<dbReference type="RefSeq" id="XP_067486963.1">
    <property type="nucleotide sequence ID" value="XM_067639145.1"/>
</dbReference>
<dbReference type="EMBL" id="SAEB01000012">
    <property type="protein sequence ID" value="RVD81419.1"/>
    <property type="molecule type" value="Genomic_DNA"/>
</dbReference>
<sequence length="476" mass="52936">MSDNKFQKQRSGACAHTYNSHEDPTNLRGHVISHTHTPSSDIKTSRASNTLEDLDESIENSSGDVENPDESMDNAGKMLVDCLGELNLTINRTIKAVIARNANTALEPTGWSPIRKLMTQAQIEEKERELHRSPLGPPILGVLPTITVYKCGDCGIIRTKASTWHTKIGANGAEAAQKFAHLTEIQSQVDAYFDILDPIVGATGELLHDSLSLLNKVDVVTLKELKSPGESTGVRPFCAKQVTKTRNDYFRVITRLICFATRLMLEDLARCSGSPSLHGEIPTRVISLIVALVPQQPFGLGCFSNIGVNFLYLTGYDSGSKVFQHPENYTSLLAGFVFSFRLPLIAACYRYRDRIAVTEPDKADTAFHRYFEYVNRNYLKDSSRTVFGEALSLLAYGKVLFQDAMAANKLYWDEASGYTKLAYKWHAFDILEFRGFVQQMLQSPGDEVSKLPLCEKSESPELPEIVYDMPSETSLG</sequence>
<accession>A0A436ZR78</accession>
<evidence type="ECO:0000313" key="3">
    <source>
        <dbReference type="Proteomes" id="UP000283090"/>
    </source>
</evidence>
<comment type="caution">
    <text evidence="2">The sequence shown here is derived from an EMBL/GenBank/DDBJ whole genome shotgun (WGS) entry which is preliminary data.</text>
</comment>
<feature type="region of interest" description="Disordered" evidence="1">
    <location>
        <begin position="1"/>
        <end position="47"/>
    </location>
</feature>